<dbReference type="EMBL" id="QKYT01000329">
    <property type="protein sequence ID" value="RIA87051.1"/>
    <property type="molecule type" value="Genomic_DNA"/>
</dbReference>
<dbReference type="InterPro" id="IPR015915">
    <property type="entry name" value="Kelch-typ_b-propeller"/>
</dbReference>
<feature type="compositionally biased region" description="Polar residues" evidence="3">
    <location>
        <begin position="344"/>
        <end position="362"/>
    </location>
</feature>
<dbReference type="SUPFAM" id="SSF117281">
    <property type="entry name" value="Kelch motif"/>
    <property type="match status" value="1"/>
</dbReference>
<organism evidence="5 6">
    <name type="scientific">Glomus cerebriforme</name>
    <dbReference type="NCBI Taxonomy" id="658196"/>
    <lineage>
        <taxon>Eukaryota</taxon>
        <taxon>Fungi</taxon>
        <taxon>Fungi incertae sedis</taxon>
        <taxon>Mucoromycota</taxon>
        <taxon>Glomeromycotina</taxon>
        <taxon>Glomeromycetes</taxon>
        <taxon>Glomerales</taxon>
        <taxon>Glomeraceae</taxon>
        <taxon>Glomus</taxon>
    </lineage>
</organism>
<accession>A0A397SVY2</accession>
<dbReference type="Gene3D" id="2.120.10.80">
    <property type="entry name" value="Kelch-type beta propeller"/>
    <property type="match status" value="1"/>
</dbReference>
<reference evidence="5 6" key="1">
    <citation type="submission" date="2018-06" db="EMBL/GenBank/DDBJ databases">
        <title>Comparative genomics reveals the genomic features of Rhizophagus irregularis, R. cerebriforme, R. diaphanum and Gigaspora rosea, and their symbiotic lifestyle signature.</title>
        <authorList>
            <person name="Morin E."/>
            <person name="San Clemente H."/>
            <person name="Chen E.C.H."/>
            <person name="De La Providencia I."/>
            <person name="Hainaut M."/>
            <person name="Kuo A."/>
            <person name="Kohler A."/>
            <person name="Murat C."/>
            <person name="Tang N."/>
            <person name="Roy S."/>
            <person name="Loubradou J."/>
            <person name="Henrissat B."/>
            <person name="Grigoriev I.V."/>
            <person name="Corradi N."/>
            <person name="Roux C."/>
            <person name="Martin F.M."/>
        </authorList>
    </citation>
    <scope>NUCLEOTIDE SEQUENCE [LARGE SCALE GENOMIC DNA]</scope>
    <source>
        <strain evidence="5 6">DAOM 227022</strain>
    </source>
</reference>
<keyword evidence="6" id="KW-1185">Reference proteome</keyword>
<keyword evidence="4" id="KW-0812">Transmembrane</keyword>
<dbReference type="AlphaFoldDB" id="A0A397SVY2"/>
<evidence type="ECO:0000256" key="4">
    <source>
        <dbReference type="SAM" id="Phobius"/>
    </source>
</evidence>
<feature type="region of interest" description="Disordered" evidence="3">
    <location>
        <begin position="326"/>
        <end position="362"/>
    </location>
</feature>
<proteinExistence type="predicted"/>
<gene>
    <name evidence="5" type="ORF">C1645_828343</name>
</gene>
<evidence type="ECO:0000256" key="3">
    <source>
        <dbReference type="SAM" id="MobiDB-lite"/>
    </source>
</evidence>
<evidence type="ECO:0000256" key="1">
    <source>
        <dbReference type="ARBA" id="ARBA00022441"/>
    </source>
</evidence>
<dbReference type="PANTHER" id="PTHR46093:SF18">
    <property type="entry name" value="FIBRONECTIN TYPE-III DOMAIN-CONTAINING PROTEIN"/>
    <property type="match status" value="1"/>
</dbReference>
<dbReference type="PANTHER" id="PTHR46093">
    <property type="entry name" value="ACYL-COA-BINDING DOMAIN-CONTAINING PROTEIN 5"/>
    <property type="match status" value="1"/>
</dbReference>
<evidence type="ECO:0008006" key="7">
    <source>
        <dbReference type="Google" id="ProtNLM"/>
    </source>
</evidence>
<keyword evidence="1" id="KW-0880">Kelch repeat</keyword>
<keyword evidence="2" id="KW-0677">Repeat</keyword>
<protein>
    <recommendedName>
        <fullName evidence="7">Galactose oxidase</fullName>
    </recommendedName>
</protein>
<evidence type="ECO:0000256" key="2">
    <source>
        <dbReference type="ARBA" id="ARBA00022737"/>
    </source>
</evidence>
<comment type="caution">
    <text evidence="5">The sequence shown here is derived from an EMBL/GenBank/DDBJ whole genome shotgun (WGS) entry which is preliminary data.</text>
</comment>
<feature type="transmembrane region" description="Helical" evidence="4">
    <location>
        <begin position="291"/>
        <end position="316"/>
    </location>
</feature>
<evidence type="ECO:0000313" key="6">
    <source>
        <dbReference type="Proteomes" id="UP000265703"/>
    </source>
</evidence>
<keyword evidence="4" id="KW-1133">Transmembrane helix</keyword>
<evidence type="ECO:0000313" key="5">
    <source>
        <dbReference type="EMBL" id="RIA87051.1"/>
    </source>
</evidence>
<keyword evidence="4" id="KW-0472">Membrane</keyword>
<dbReference type="Proteomes" id="UP000265703">
    <property type="component" value="Unassembled WGS sequence"/>
</dbReference>
<name>A0A397SVY2_9GLOM</name>
<dbReference type="Pfam" id="PF24681">
    <property type="entry name" value="Kelch_KLHDC2_KLHL20_DRC7"/>
    <property type="match status" value="1"/>
</dbReference>
<sequence length="362" mass="40451">MFGILLQFLVEVKSQTINNRYGHSAKLINDKLYILGGATLSNSWHRAAAVAQGGAKNNTLFLYGVIHGVFPNVMFGNTPVIDYNGLIYISSSAPEDFLNDMYILDTINLSWRKGSSINAPFQGADYGAVFLPNKIIIYMGFSLNKVYLYDTINNIWTTKITSGLIPPQVYQVYGFSSVLGLDGQKVIIFGGNLSEDSLYVLDLKNFNWYIPKVTGKIPSSRIFHRTVVIGNYMVVTFANKGQYTQGINNDILLLDISNDNEYVWTTIFKPSLSNTINNAKSNTPSQSNNTAGATIGTVIGSLISGILLTIGSFFLYKWYKNRKDKREQNKAIPTPVREEIRQNVKLSSQHNDQSNIEENNNY</sequence>
<dbReference type="OrthoDB" id="2363659at2759"/>